<name>A0A645D134_9ZZZZ</name>
<protein>
    <submittedName>
        <fullName evidence="1">Uncharacterized protein</fullName>
    </submittedName>
</protein>
<reference evidence="1" key="1">
    <citation type="submission" date="2019-08" db="EMBL/GenBank/DDBJ databases">
        <authorList>
            <person name="Kucharzyk K."/>
            <person name="Murdoch R.W."/>
            <person name="Higgins S."/>
            <person name="Loffler F."/>
        </authorList>
    </citation>
    <scope>NUCLEOTIDE SEQUENCE</scope>
</reference>
<dbReference type="EMBL" id="VSSQ01031790">
    <property type="protein sequence ID" value="MPM82828.1"/>
    <property type="molecule type" value="Genomic_DNA"/>
</dbReference>
<organism evidence="1">
    <name type="scientific">bioreactor metagenome</name>
    <dbReference type="NCBI Taxonomy" id="1076179"/>
    <lineage>
        <taxon>unclassified sequences</taxon>
        <taxon>metagenomes</taxon>
        <taxon>ecological metagenomes</taxon>
    </lineage>
</organism>
<evidence type="ECO:0000313" key="1">
    <source>
        <dbReference type="EMBL" id="MPM82828.1"/>
    </source>
</evidence>
<gene>
    <name evidence="1" type="ORF">SDC9_129890</name>
</gene>
<accession>A0A645D134</accession>
<sequence length="148" mass="16108">MVICLISTPASRAFFTHSAAVVCAPPFWGTAVKSKFPPLLPYSTAAWNSRSPLPQWVGNILFMGTSELFNMSYMGCRVFSLFPICTTTSPGLPLISPPIRASVASLANSLELRAELLWSDAAILTPITLLMRYISFMTLPVMVGDGYL</sequence>
<dbReference type="AlphaFoldDB" id="A0A645D134"/>
<proteinExistence type="predicted"/>
<comment type="caution">
    <text evidence="1">The sequence shown here is derived from an EMBL/GenBank/DDBJ whole genome shotgun (WGS) entry which is preliminary data.</text>
</comment>